<dbReference type="CDD" id="cd20688">
    <property type="entry name" value="CdiI_Ecoli_Nm-like"/>
    <property type="match status" value="1"/>
</dbReference>
<gene>
    <name evidence="2" type="ORF">BBD42_07120</name>
</gene>
<dbReference type="InterPro" id="IPR041256">
    <property type="entry name" value="CdiI_4"/>
</dbReference>
<dbReference type="RefSeq" id="WP_099517633.1">
    <property type="nucleotide sequence ID" value="NZ_CP016808.1"/>
</dbReference>
<sequence>MTTVYDDKNKFILRYEENGLEKGSVIDVLGDFVLEYDFVKVLDGFLNEYVDRRDYMGVIYSDEYNVGDEGYFGENSVLFYYGADDNYDIVSYKELYDYLQVACSFYIEKNADQKDLISESLLKIKDKYSIEE</sequence>
<evidence type="ECO:0000313" key="2">
    <source>
        <dbReference type="EMBL" id="ANY66263.1"/>
    </source>
</evidence>
<dbReference type="AlphaFoldDB" id="A0A1B2DEX2"/>
<name>A0A1B2DEX2_9BACL</name>
<organism evidence="2">
    <name type="scientific">Paenibacillus sp. BIHB 4019</name>
    <dbReference type="NCBI Taxonomy" id="1870819"/>
    <lineage>
        <taxon>Bacteria</taxon>
        <taxon>Bacillati</taxon>
        <taxon>Bacillota</taxon>
        <taxon>Bacilli</taxon>
        <taxon>Bacillales</taxon>
        <taxon>Paenibacillaceae</taxon>
        <taxon>Paenibacillus</taxon>
    </lineage>
</organism>
<dbReference type="EMBL" id="CP016808">
    <property type="protein sequence ID" value="ANY66263.1"/>
    <property type="molecule type" value="Genomic_DNA"/>
</dbReference>
<evidence type="ECO:0000259" key="1">
    <source>
        <dbReference type="Pfam" id="PF18624"/>
    </source>
</evidence>
<dbReference type="Pfam" id="PF18624">
    <property type="entry name" value="CdiI_4"/>
    <property type="match status" value="1"/>
</dbReference>
<feature type="domain" description="CDI immunity protein" evidence="1">
    <location>
        <begin position="22"/>
        <end position="120"/>
    </location>
</feature>
<proteinExistence type="predicted"/>
<protein>
    <recommendedName>
        <fullName evidence="1">CDI immunity protein domain-containing protein</fullName>
    </recommendedName>
</protein>
<accession>A0A1B2DEX2</accession>
<reference evidence="2" key="1">
    <citation type="submission" date="2016-08" db="EMBL/GenBank/DDBJ databases">
        <title>Complete Genome Seqeunce of Paenibacillus sp. BIHB 4019 from tea rhizoplane.</title>
        <authorList>
            <person name="Thakur R."/>
            <person name="Swarnkar M.K."/>
            <person name="Gulati A."/>
        </authorList>
    </citation>
    <scope>NUCLEOTIDE SEQUENCE [LARGE SCALE GENOMIC DNA]</scope>
    <source>
        <strain evidence="2">BIHB4019</strain>
    </source>
</reference>